<proteinExistence type="predicted"/>
<accession>A0A6A5S191</accession>
<dbReference type="AlphaFoldDB" id="A0A6A5S191"/>
<dbReference type="EMBL" id="ML978959">
    <property type="protein sequence ID" value="KAF1932256.1"/>
    <property type="molecule type" value="Genomic_DNA"/>
</dbReference>
<evidence type="ECO:0000313" key="4">
    <source>
        <dbReference type="EMBL" id="KAF1932256.1"/>
    </source>
</evidence>
<evidence type="ECO:0000313" key="5">
    <source>
        <dbReference type="Proteomes" id="UP000800082"/>
    </source>
</evidence>
<dbReference type="GeneID" id="54348946"/>
<feature type="compositionally biased region" description="Basic residues" evidence="2">
    <location>
        <begin position="38"/>
        <end position="68"/>
    </location>
</feature>
<feature type="region of interest" description="Disordered" evidence="2">
    <location>
        <begin position="83"/>
        <end position="146"/>
    </location>
</feature>
<keyword evidence="3" id="KW-0472">Membrane</keyword>
<evidence type="ECO:0000256" key="3">
    <source>
        <dbReference type="SAM" id="Phobius"/>
    </source>
</evidence>
<name>A0A6A5S191_9PLEO</name>
<gene>
    <name evidence="4" type="ORF">M421DRAFT_416977</name>
</gene>
<evidence type="ECO:0000256" key="1">
    <source>
        <dbReference type="SAM" id="Coils"/>
    </source>
</evidence>
<sequence>MDNLYLHSGYSRPLRPNIYDRESRPSIRVSSDPDSSSRRPHLHKHKSSHRHHHHHDEHHRHSSTRHHAKEVVQLALQPPTSFGDLLKQARGSKDPSPSHSRSHSRRGSPRRGETGGQQTASKDVGLTIPPPRPLRPEDIERESRRVEARERYLRTALQTLSDQSLRTSRRLDDTYYSILEKVSTLRQTIGTMQELSGLTKELHINFEADSKHLLDDVRSQFENSDNFDAQQKQVAVLEERVRAGKEKADALTARLAEAKKRVDERARSEAEWEASTNRWWQWFGGIVASIVSLIVILVVLHHLKPTHVDMNPKPMLDPAVAAKIREAPIPRMAKDNILELATSVSTVSLQRPSAQSSAGLDDRLLRRFDEL</sequence>
<protein>
    <submittedName>
        <fullName evidence="4">Uncharacterized protein</fullName>
    </submittedName>
</protein>
<feature type="coiled-coil region" evidence="1">
    <location>
        <begin position="234"/>
        <end position="261"/>
    </location>
</feature>
<feature type="transmembrane region" description="Helical" evidence="3">
    <location>
        <begin position="279"/>
        <end position="300"/>
    </location>
</feature>
<evidence type="ECO:0000256" key="2">
    <source>
        <dbReference type="SAM" id="MobiDB-lite"/>
    </source>
</evidence>
<keyword evidence="3" id="KW-0812">Transmembrane</keyword>
<feature type="compositionally biased region" description="Basic residues" evidence="2">
    <location>
        <begin position="100"/>
        <end position="109"/>
    </location>
</feature>
<keyword evidence="5" id="KW-1185">Reference proteome</keyword>
<feature type="compositionally biased region" description="Basic and acidic residues" evidence="2">
    <location>
        <begin position="134"/>
        <end position="146"/>
    </location>
</feature>
<dbReference type="Proteomes" id="UP000800082">
    <property type="component" value="Unassembled WGS sequence"/>
</dbReference>
<keyword evidence="3" id="KW-1133">Transmembrane helix</keyword>
<keyword evidence="1" id="KW-0175">Coiled coil</keyword>
<reference evidence="4" key="1">
    <citation type="journal article" date="2020" name="Stud. Mycol.">
        <title>101 Dothideomycetes genomes: a test case for predicting lifestyles and emergence of pathogens.</title>
        <authorList>
            <person name="Haridas S."/>
            <person name="Albert R."/>
            <person name="Binder M."/>
            <person name="Bloem J."/>
            <person name="Labutti K."/>
            <person name="Salamov A."/>
            <person name="Andreopoulos B."/>
            <person name="Baker S."/>
            <person name="Barry K."/>
            <person name="Bills G."/>
            <person name="Bluhm B."/>
            <person name="Cannon C."/>
            <person name="Castanera R."/>
            <person name="Culley D."/>
            <person name="Daum C."/>
            <person name="Ezra D."/>
            <person name="Gonzalez J."/>
            <person name="Henrissat B."/>
            <person name="Kuo A."/>
            <person name="Liang C."/>
            <person name="Lipzen A."/>
            <person name="Lutzoni F."/>
            <person name="Magnuson J."/>
            <person name="Mondo S."/>
            <person name="Nolan M."/>
            <person name="Ohm R."/>
            <person name="Pangilinan J."/>
            <person name="Park H.-J."/>
            <person name="Ramirez L."/>
            <person name="Alfaro M."/>
            <person name="Sun H."/>
            <person name="Tritt A."/>
            <person name="Yoshinaga Y."/>
            <person name="Zwiers L.-H."/>
            <person name="Turgeon B."/>
            <person name="Goodwin S."/>
            <person name="Spatafora J."/>
            <person name="Crous P."/>
            <person name="Grigoriev I."/>
        </authorList>
    </citation>
    <scope>NUCLEOTIDE SEQUENCE</scope>
    <source>
        <strain evidence="4">CBS 183.55</strain>
    </source>
</reference>
<feature type="region of interest" description="Disordered" evidence="2">
    <location>
        <begin position="1"/>
        <end position="68"/>
    </location>
</feature>
<dbReference type="RefSeq" id="XP_033452504.1">
    <property type="nucleotide sequence ID" value="XM_033591278.1"/>
</dbReference>
<dbReference type="OrthoDB" id="5419542at2759"/>
<organism evidence="4 5">
    <name type="scientific">Didymella exigua CBS 183.55</name>
    <dbReference type="NCBI Taxonomy" id="1150837"/>
    <lineage>
        <taxon>Eukaryota</taxon>
        <taxon>Fungi</taxon>
        <taxon>Dikarya</taxon>
        <taxon>Ascomycota</taxon>
        <taxon>Pezizomycotina</taxon>
        <taxon>Dothideomycetes</taxon>
        <taxon>Pleosporomycetidae</taxon>
        <taxon>Pleosporales</taxon>
        <taxon>Pleosporineae</taxon>
        <taxon>Didymellaceae</taxon>
        <taxon>Didymella</taxon>
    </lineage>
</organism>